<reference evidence="1" key="1">
    <citation type="submission" date="2021-01" db="EMBL/GenBank/DDBJ databases">
        <title>Whole genome shotgun sequence of Sinosporangium siamense NBRC 109515.</title>
        <authorList>
            <person name="Komaki H."/>
            <person name="Tamura T."/>
        </authorList>
    </citation>
    <scope>NUCLEOTIDE SEQUENCE</scope>
    <source>
        <strain evidence="1">NBRC 109515</strain>
    </source>
</reference>
<evidence type="ECO:0000313" key="2">
    <source>
        <dbReference type="Proteomes" id="UP000606172"/>
    </source>
</evidence>
<accession>A0A919RGB7</accession>
<gene>
    <name evidence="1" type="ORF">Ssi02_21050</name>
</gene>
<protein>
    <submittedName>
        <fullName evidence="1">Uncharacterized protein</fullName>
    </submittedName>
</protein>
<sequence>MAAEPVRVSMLAQNTRADARLMTEQALRLRDAAARMRGNPMVPDWFEHTVREQITRCMIAAAELEVAAQRMEEHAGDLLGRGRRQ</sequence>
<keyword evidence="2" id="KW-1185">Reference proteome</keyword>
<dbReference type="AlphaFoldDB" id="A0A919RGB7"/>
<name>A0A919RGB7_9ACTN</name>
<dbReference type="Proteomes" id="UP000606172">
    <property type="component" value="Unassembled WGS sequence"/>
</dbReference>
<evidence type="ECO:0000313" key="1">
    <source>
        <dbReference type="EMBL" id="GII91874.1"/>
    </source>
</evidence>
<organism evidence="1 2">
    <name type="scientific">Sinosporangium siamense</name>
    <dbReference type="NCBI Taxonomy" id="1367973"/>
    <lineage>
        <taxon>Bacteria</taxon>
        <taxon>Bacillati</taxon>
        <taxon>Actinomycetota</taxon>
        <taxon>Actinomycetes</taxon>
        <taxon>Streptosporangiales</taxon>
        <taxon>Streptosporangiaceae</taxon>
        <taxon>Sinosporangium</taxon>
    </lineage>
</organism>
<comment type="caution">
    <text evidence="1">The sequence shown here is derived from an EMBL/GenBank/DDBJ whole genome shotgun (WGS) entry which is preliminary data.</text>
</comment>
<dbReference type="RefSeq" id="WP_204024225.1">
    <property type="nucleotide sequence ID" value="NZ_BOOW01000012.1"/>
</dbReference>
<dbReference type="EMBL" id="BOOW01000012">
    <property type="protein sequence ID" value="GII91874.1"/>
    <property type="molecule type" value="Genomic_DNA"/>
</dbReference>
<proteinExistence type="predicted"/>